<dbReference type="InterPro" id="IPR000859">
    <property type="entry name" value="CUB_dom"/>
</dbReference>
<evidence type="ECO:0000313" key="8">
    <source>
        <dbReference type="EMBL" id="KAJ8043038.1"/>
    </source>
</evidence>
<comment type="caution">
    <text evidence="8">The sequence shown here is derived from an EMBL/GenBank/DDBJ whole genome shotgun (WGS) entry which is preliminary data.</text>
</comment>
<name>A0A9Q1CCC3_HOLLE</name>
<dbReference type="PROSITE" id="PS50825">
    <property type="entry name" value="HYR"/>
    <property type="match status" value="1"/>
</dbReference>
<evidence type="ECO:0000313" key="9">
    <source>
        <dbReference type="Proteomes" id="UP001152320"/>
    </source>
</evidence>
<gene>
    <name evidence="8" type="ORF">HOLleu_09965</name>
</gene>
<keyword evidence="5" id="KW-0472">Membrane</keyword>
<dbReference type="InterPro" id="IPR050778">
    <property type="entry name" value="Cueball_EGF_LRP_Nidogen"/>
</dbReference>
<dbReference type="AlphaFoldDB" id="A0A9Q1CCC3"/>
<dbReference type="InterPro" id="IPR011042">
    <property type="entry name" value="6-blade_b-propeller_TolB-like"/>
</dbReference>
<protein>
    <submittedName>
        <fullName evidence="8">Low-density lipoprotein receptor-related protein 5</fullName>
    </submittedName>
</protein>
<dbReference type="SMART" id="SM00042">
    <property type="entry name" value="CUB"/>
    <property type="match status" value="1"/>
</dbReference>
<dbReference type="SUPFAM" id="SSF49854">
    <property type="entry name" value="Spermadhesin, CUB domain"/>
    <property type="match status" value="1"/>
</dbReference>
<evidence type="ECO:0000256" key="1">
    <source>
        <dbReference type="ARBA" id="ARBA00022737"/>
    </source>
</evidence>
<dbReference type="Proteomes" id="UP001152320">
    <property type="component" value="Chromosome 4"/>
</dbReference>
<proteinExistence type="predicted"/>
<dbReference type="InterPro" id="IPR035914">
    <property type="entry name" value="Sperma_CUB_dom_sf"/>
</dbReference>
<dbReference type="SUPFAM" id="SSF63825">
    <property type="entry name" value="YWTD domain"/>
    <property type="match status" value="1"/>
</dbReference>
<dbReference type="OrthoDB" id="382013at2759"/>
<dbReference type="PANTHER" id="PTHR46513">
    <property type="entry name" value="VITELLOGENIN RECEPTOR-LIKE PROTEIN-RELATED-RELATED"/>
    <property type="match status" value="1"/>
</dbReference>
<organism evidence="8 9">
    <name type="scientific">Holothuria leucospilota</name>
    <name type="common">Black long sea cucumber</name>
    <name type="synonym">Mertensiothuria leucospilota</name>
    <dbReference type="NCBI Taxonomy" id="206669"/>
    <lineage>
        <taxon>Eukaryota</taxon>
        <taxon>Metazoa</taxon>
        <taxon>Echinodermata</taxon>
        <taxon>Eleutherozoa</taxon>
        <taxon>Echinozoa</taxon>
        <taxon>Holothuroidea</taxon>
        <taxon>Aspidochirotacea</taxon>
        <taxon>Aspidochirotida</taxon>
        <taxon>Holothuriidae</taxon>
        <taxon>Holothuria</taxon>
    </lineage>
</organism>
<feature type="domain" description="CUB" evidence="6">
    <location>
        <begin position="30"/>
        <end position="149"/>
    </location>
</feature>
<evidence type="ECO:0000256" key="5">
    <source>
        <dbReference type="SAM" id="Phobius"/>
    </source>
</evidence>
<sequence length="654" mass="72580">MDSISSTLPFQTSCWLIFFITFLVSSGKACFFTLTESEGTFAPLLYPQVNLDIKLCTWQIEAPIGKVVEILFEEVAMNSTNENGFCVDNITISDGAAPFLSEIIPPFCGDGPPWPRYPTQLLSQSHVMTVTLKKELVGSRGFRASYKHVDSREELVAVVAVENPAIILFDRFASLSYIPQIPLIGASHPSALSFDFITKYFYFTDIRAKFIGRVSLKTPFAVEKLVTDSIQNPLGVAVAYLTGLLYWTDADRHEVSVSRLDGTYRKSIMTLTPNCRTPRGVVLSRDHKYIFWTCESRIVKSKADGSEQNLDFVSGNIVNPTALAIDSDGTYLYWMDTHLGAIDRIRVDGAGRINVLSSDEGFFDNLHSFVMSDFAYYWTHPGKQQMQYYGKSEQALQSVYLVVRQTFAGLYYYKSDLDIPEQHLCSTENGGCNELCFPAENSFKCNEVTPTISNCPDDILESSSSLYMTVNWIEPTAVSRSSDQNEILPYRSRSHAPMSSFIRGTTEVVYLFRDDLGYEAECSFNVTVETRTSTTIYRSTVTEVPQSSIIQSAHPSDDFVSLSPMLLIVIGSVILVVCLTAITGVVVVLCCCGCCKCGCGIKEQPPMTQQPLSMTSQVPPWTTKGESYPVASGGVSHYVTNTAFIEDGEYLTIA</sequence>
<reference evidence="8" key="1">
    <citation type="submission" date="2021-10" db="EMBL/GenBank/DDBJ databases">
        <title>Tropical sea cucumber genome reveals ecological adaptation and Cuvierian tubules defense mechanism.</title>
        <authorList>
            <person name="Chen T."/>
        </authorList>
    </citation>
    <scope>NUCLEOTIDE SEQUENCE</scope>
    <source>
        <strain evidence="8">Nanhai2018</strain>
        <tissue evidence="8">Muscle</tissue>
    </source>
</reference>
<dbReference type="GO" id="GO:0042813">
    <property type="term" value="F:Wnt receptor activity"/>
    <property type="evidence" value="ECO:0007669"/>
    <property type="project" value="TreeGrafter"/>
</dbReference>
<dbReference type="GO" id="GO:0060070">
    <property type="term" value="P:canonical Wnt signaling pathway"/>
    <property type="evidence" value="ECO:0007669"/>
    <property type="project" value="TreeGrafter"/>
</dbReference>
<dbReference type="InterPro" id="IPR003410">
    <property type="entry name" value="HYR_dom"/>
</dbReference>
<keyword evidence="9" id="KW-1185">Reference proteome</keyword>
<dbReference type="GO" id="GO:0005886">
    <property type="term" value="C:plasma membrane"/>
    <property type="evidence" value="ECO:0007669"/>
    <property type="project" value="TreeGrafter"/>
</dbReference>
<keyword evidence="5" id="KW-1133">Transmembrane helix</keyword>
<dbReference type="EMBL" id="JAIZAY010000004">
    <property type="protein sequence ID" value="KAJ8043038.1"/>
    <property type="molecule type" value="Genomic_DNA"/>
</dbReference>
<dbReference type="Pfam" id="PF00431">
    <property type="entry name" value="CUB"/>
    <property type="match status" value="1"/>
</dbReference>
<accession>A0A9Q1CCC3</accession>
<evidence type="ECO:0000259" key="7">
    <source>
        <dbReference type="PROSITE" id="PS50825"/>
    </source>
</evidence>
<keyword evidence="1" id="KW-0677">Repeat</keyword>
<evidence type="ECO:0000256" key="3">
    <source>
        <dbReference type="PROSITE-ProRule" id="PRU00059"/>
    </source>
</evidence>
<dbReference type="PROSITE" id="PS51120">
    <property type="entry name" value="LDLRB"/>
    <property type="match status" value="1"/>
</dbReference>
<evidence type="ECO:0000256" key="4">
    <source>
        <dbReference type="PROSITE-ProRule" id="PRU00461"/>
    </source>
</evidence>
<feature type="repeat" description="LDL-receptor class B" evidence="4">
    <location>
        <begin position="243"/>
        <end position="287"/>
    </location>
</feature>
<feature type="transmembrane region" description="Helical" evidence="5">
    <location>
        <begin position="566"/>
        <end position="589"/>
    </location>
</feature>
<comment type="caution">
    <text evidence="3">Lacks conserved residue(s) required for the propagation of feature annotation.</text>
</comment>
<evidence type="ECO:0000256" key="2">
    <source>
        <dbReference type="ARBA" id="ARBA00023157"/>
    </source>
</evidence>
<dbReference type="InterPro" id="IPR000033">
    <property type="entry name" value="LDLR_classB_rpt"/>
</dbReference>
<keyword evidence="5" id="KW-0812">Transmembrane</keyword>
<dbReference type="PANTHER" id="PTHR46513:SF13">
    <property type="entry name" value="EGF-LIKE DOMAIN-CONTAINING PROTEIN"/>
    <property type="match status" value="1"/>
</dbReference>
<feature type="transmembrane region" description="Helical" evidence="5">
    <location>
        <begin position="15"/>
        <end position="34"/>
    </location>
</feature>
<dbReference type="GO" id="GO:0017147">
    <property type="term" value="F:Wnt-protein binding"/>
    <property type="evidence" value="ECO:0007669"/>
    <property type="project" value="TreeGrafter"/>
</dbReference>
<keyword evidence="2" id="KW-1015">Disulfide bond</keyword>
<dbReference type="PROSITE" id="PS01180">
    <property type="entry name" value="CUB"/>
    <property type="match status" value="1"/>
</dbReference>
<dbReference type="SMART" id="SM00135">
    <property type="entry name" value="LY"/>
    <property type="match status" value="3"/>
</dbReference>
<feature type="domain" description="HYR" evidence="7">
    <location>
        <begin position="445"/>
        <end position="530"/>
    </location>
</feature>
<dbReference type="CDD" id="cd00041">
    <property type="entry name" value="CUB"/>
    <property type="match status" value="1"/>
</dbReference>
<evidence type="ECO:0000259" key="6">
    <source>
        <dbReference type="PROSITE" id="PS01180"/>
    </source>
</evidence>
<dbReference type="Pfam" id="PF02494">
    <property type="entry name" value="HYR"/>
    <property type="match status" value="1"/>
</dbReference>
<dbReference type="Gene3D" id="2.120.10.30">
    <property type="entry name" value="TolB, C-terminal domain"/>
    <property type="match status" value="1"/>
</dbReference>
<keyword evidence="8" id="KW-0675">Receptor</keyword>
<dbReference type="Gene3D" id="2.60.120.290">
    <property type="entry name" value="Spermadhesin, CUB domain"/>
    <property type="match status" value="1"/>
</dbReference>
<keyword evidence="8" id="KW-0449">Lipoprotein</keyword>